<protein>
    <submittedName>
        <fullName evidence="2">Uncharacterized protein</fullName>
    </submittedName>
</protein>
<evidence type="ECO:0000256" key="1">
    <source>
        <dbReference type="SAM" id="MobiDB-lite"/>
    </source>
</evidence>
<evidence type="ECO:0000313" key="2">
    <source>
        <dbReference type="EMBL" id="TNN26707.1"/>
    </source>
</evidence>
<name>A0A4Z2ECS8_9TELE</name>
<gene>
    <name evidence="2" type="ORF">EYF80_063156</name>
</gene>
<evidence type="ECO:0000313" key="3">
    <source>
        <dbReference type="Proteomes" id="UP000314294"/>
    </source>
</evidence>
<keyword evidence="3" id="KW-1185">Reference proteome</keyword>
<feature type="region of interest" description="Disordered" evidence="1">
    <location>
        <begin position="37"/>
        <end position="91"/>
    </location>
</feature>
<dbReference type="EMBL" id="SRLO01009651">
    <property type="protein sequence ID" value="TNN26707.1"/>
    <property type="molecule type" value="Genomic_DNA"/>
</dbReference>
<reference evidence="2 3" key="1">
    <citation type="submission" date="2019-03" db="EMBL/GenBank/DDBJ databases">
        <title>First draft genome of Liparis tanakae, snailfish: a comprehensive survey of snailfish specific genes.</title>
        <authorList>
            <person name="Kim W."/>
            <person name="Song I."/>
            <person name="Jeong J.-H."/>
            <person name="Kim D."/>
            <person name="Kim S."/>
            <person name="Ryu S."/>
            <person name="Song J.Y."/>
            <person name="Lee S.K."/>
        </authorList>
    </citation>
    <scope>NUCLEOTIDE SEQUENCE [LARGE SCALE GENOMIC DNA]</scope>
    <source>
        <tissue evidence="2">Muscle</tissue>
    </source>
</reference>
<feature type="compositionally biased region" description="Basic and acidic residues" evidence="1">
    <location>
        <begin position="62"/>
        <end position="91"/>
    </location>
</feature>
<accession>A0A4Z2ECS8</accession>
<dbReference type="AlphaFoldDB" id="A0A4Z2ECS8"/>
<feature type="compositionally biased region" description="Basic and acidic residues" evidence="1">
    <location>
        <begin position="44"/>
        <end position="53"/>
    </location>
</feature>
<sequence length="91" mass="10335">MNTHLWIQFTSETRSCLLPGCITDPKSALPFVPMLQEEEEGEEEGRRIERGEGSDDGTGCQESRKRDEEREEGEEKGREGERERGRGALLP</sequence>
<proteinExistence type="predicted"/>
<organism evidence="2 3">
    <name type="scientific">Liparis tanakae</name>
    <name type="common">Tanaka's snailfish</name>
    <dbReference type="NCBI Taxonomy" id="230148"/>
    <lineage>
        <taxon>Eukaryota</taxon>
        <taxon>Metazoa</taxon>
        <taxon>Chordata</taxon>
        <taxon>Craniata</taxon>
        <taxon>Vertebrata</taxon>
        <taxon>Euteleostomi</taxon>
        <taxon>Actinopterygii</taxon>
        <taxon>Neopterygii</taxon>
        <taxon>Teleostei</taxon>
        <taxon>Neoteleostei</taxon>
        <taxon>Acanthomorphata</taxon>
        <taxon>Eupercaria</taxon>
        <taxon>Perciformes</taxon>
        <taxon>Cottioidei</taxon>
        <taxon>Cottales</taxon>
        <taxon>Liparidae</taxon>
        <taxon>Liparis</taxon>
    </lineage>
</organism>
<dbReference type="Proteomes" id="UP000314294">
    <property type="component" value="Unassembled WGS sequence"/>
</dbReference>
<comment type="caution">
    <text evidence="2">The sequence shown here is derived from an EMBL/GenBank/DDBJ whole genome shotgun (WGS) entry which is preliminary data.</text>
</comment>